<sequence>MRLRIDTEGVQFFCTRAAEQRVAHDTGAPRLDRETGLPLWQVQVMALDASGGEVVAITVAGQPKVSVGSLVKVDGLTALPWSQEGRSGVAFRAESVASIGAPVAGVIAPNKPDSSSGGSSGPQRPAA</sequence>
<name>D6Z8Y2_SEGRD</name>
<dbReference type="AlphaFoldDB" id="D6Z8Y2"/>
<organism evidence="2 3">
    <name type="scientific">Segniliparus rotundus (strain ATCC BAA-972 / CDC 1076 / CIP 108378 / DSM 44985 / JCM 13578)</name>
    <dbReference type="NCBI Taxonomy" id="640132"/>
    <lineage>
        <taxon>Bacteria</taxon>
        <taxon>Bacillati</taxon>
        <taxon>Actinomycetota</taxon>
        <taxon>Actinomycetes</taxon>
        <taxon>Mycobacteriales</taxon>
        <taxon>Segniliparaceae</taxon>
        <taxon>Segniliparus</taxon>
    </lineage>
</organism>
<keyword evidence="3" id="KW-1185">Reference proteome</keyword>
<feature type="region of interest" description="Disordered" evidence="1">
    <location>
        <begin position="106"/>
        <end position="127"/>
    </location>
</feature>
<dbReference type="STRING" id="640132.Srot_1955"/>
<dbReference type="EMBL" id="CP001958">
    <property type="protein sequence ID" value="ADG98412.1"/>
    <property type="molecule type" value="Genomic_DNA"/>
</dbReference>
<gene>
    <name evidence="2" type="ordered locus">Srot_1955</name>
</gene>
<dbReference type="KEGG" id="srt:Srot_1955"/>
<evidence type="ECO:0000256" key="1">
    <source>
        <dbReference type="SAM" id="MobiDB-lite"/>
    </source>
</evidence>
<evidence type="ECO:0000313" key="3">
    <source>
        <dbReference type="Proteomes" id="UP000002247"/>
    </source>
</evidence>
<evidence type="ECO:0008006" key="4">
    <source>
        <dbReference type="Google" id="ProtNLM"/>
    </source>
</evidence>
<accession>D6Z8Y2</accession>
<dbReference type="eggNOG" id="ENOG5032ZGN">
    <property type="taxonomic scope" value="Bacteria"/>
</dbReference>
<proteinExistence type="predicted"/>
<reference evidence="2 3" key="1">
    <citation type="journal article" date="2010" name="Stand. Genomic Sci.">
        <title>Complete genome sequence of Segniliparus rotundus type strain (CDC 1076).</title>
        <authorList>
            <person name="Sikorski J."/>
            <person name="Lapidus A."/>
            <person name="Copeland A."/>
            <person name="Misra M."/>
            <person name="Glavina Del Rio T."/>
            <person name="Nolan M."/>
            <person name="Lucas S."/>
            <person name="Chen F."/>
            <person name="Tice H."/>
            <person name="Cheng J.F."/>
            <person name="Jando M."/>
            <person name="Schneider S."/>
            <person name="Bruce D."/>
            <person name="Goodwin L."/>
            <person name="Pitluck S."/>
            <person name="Liolios K."/>
            <person name="Mikhailova N."/>
            <person name="Pati A."/>
            <person name="Ivanova N."/>
            <person name="Mavromatis K."/>
            <person name="Chen A."/>
            <person name="Palaniappan K."/>
            <person name="Chertkov O."/>
            <person name="Land M."/>
            <person name="Hauser L."/>
            <person name="Chang Y.J."/>
            <person name="Jeffries C.D."/>
            <person name="Brettin T."/>
            <person name="Detter J.C."/>
            <person name="Han C."/>
            <person name="Rohde M."/>
            <person name="Goker M."/>
            <person name="Bristow J."/>
            <person name="Eisen J.A."/>
            <person name="Markowitz V."/>
            <person name="Hugenholtz P."/>
            <person name="Kyrpides N.C."/>
            <person name="Klenk H.P."/>
        </authorList>
    </citation>
    <scope>NUCLEOTIDE SEQUENCE [LARGE SCALE GENOMIC DNA]</scope>
    <source>
        <strain evidence="3">ATCC BAA-972 / CDC 1076 / CIP 108378 / DSM 44985 / JCM 13578</strain>
    </source>
</reference>
<dbReference type="RefSeq" id="WP_013138865.1">
    <property type="nucleotide sequence ID" value="NC_014168.1"/>
</dbReference>
<evidence type="ECO:0000313" key="2">
    <source>
        <dbReference type="EMBL" id="ADG98412.1"/>
    </source>
</evidence>
<protein>
    <recommendedName>
        <fullName evidence="4">Regulatory protein</fullName>
    </recommendedName>
</protein>
<dbReference type="Proteomes" id="UP000002247">
    <property type="component" value="Chromosome"/>
</dbReference>
<dbReference type="HOGENOM" id="CLU_159294_1_0_11"/>